<dbReference type="AlphaFoldDB" id="A0A0N1H7Z6"/>
<feature type="domain" description="DUF7704" evidence="2">
    <location>
        <begin position="12"/>
        <end position="159"/>
    </location>
</feature>
<dbReference type="InterPro" id="IPR056121">
    <property type="entry name" value="DUF7704"/>
</dbReference>
<dbReference type="PANTHER" id="PTHR37019:SF1">
    <property type="entry name" value="EXPERA DOMAIN-CONTAINING PROTEIN"/>
    <property type="match status" value="1"/>
</dbReference>
<organism evidence="3 4">
    <name type="scientific">Cyphellophora attinorum</name>
    <dbReference type="NCBI Taxonomy" id="1664694"/>
    <lineage>
        <taxon>Eukaryota</taxon>
        <taxon>Fungi</taxon>
        <taxon>Dikarya</taxon>
        <taxon>Ascomycota</taxon>
        <taxon>Pezizomycotina</taxon>
        <taxon>Eurotiomycetes</taxon>
        <taxon>Chaetothyriomycetidae</taxon>
        <taxon>Chaetothyriales</taxon>
        <taxon>Cyphellophoraceae</taxon>
        <taxon>Cyphellophora</taxon>
    </lineage>
</organism>
<evidence type="ECO:0000256" key="1">
    <source>
        <dbReference type="SAM" id="Phobius"/>
    </source>
</evidence>
<keyword evidence="1" id="KW-0812">Transmembrane</keyword>
<keyword evidence="4" id="KW-1185">Reference proteome</keyword>
<keyword evidence="1" id="KW-0472">Membrane</keyword>
<feature type="transmembrane region" description="Helical" evidence="1">
    <location>
        <begin position="66"/>
        <end position="84"/>
    </location>
</feature>
<reference evidence="3 4" key="1">
    <citation type="submission" date="2015-06" db="EMBL/GenBank/DDBJ databases">
        <title>Draft genome of the ant-associated black yeast Phialophora attae CBS 131958.</title>
        <authorList>
            <person name="Moreno L.F."/>
            <person name="Stielow B.J."/>
            <person name="de Hoog S."/>
            <person name="Vicente V.A."/>
            <person name="Weiss V.A."/>
            <person name="de Vries M."/>
            <person name="Cruz L.M."/>
            <person name="Souza E.M."/>
        </authorList>
    </citation>
    <scope>NUCLEOTIDE SEQUENCE [LARGE SCALE GENOMIC DNA]</scope>
    <source>
        <strain evidence="3 4">CBS 131958</strain>
    </source>
</reference>
<comment type="caution">
    <text evidence="3">The sequence shown here is derived from an EMBL/GenBank/DDBJ whole genome shotgun (WGS) entry which is preliminary data.</text>
</comment>
<proteinExistence type="predicted"/>
<dbReference type="GeneID" id="28733657"/>
<protein>
    <recommendedName>
        <fullName evidence="2">DUF7704 domain-containing protein</fullName>
    </recommendedName>
</protein>
<feature type="transmembrane region" description="Helical" evidence="1">
    <location>
        <begin position="21"/>
        <end position="46"/>
    </location>
</feature>
<evidence type="ECO:0000313" key="3">
    <source>
        <dbReference type="EMBL" id="KPI42864.1"/>
    </source>
</evidence>
<feature type="transmembrane region" description="Helical" evidence="1">
    <location>
        <begin position="96"/>
        <end position="115"/>
    </location>
</feature>
<dbReference type="EMBL" id="LFJN01000006">
    <property type="protein sequence ID" value="KPI42864.1"/>
    <property type="molecule type" value="Genomic_DNA"/>
</dbReference>
<sequence length="171" mass="19183">MPPPKTTAAEPISALYRLIFLYLEPFFAFSGAIQVLVAPLTCIAISHPALHAYLATNPADLPLFQSQFTTIAGGWLLLALNDIITLRAFRRQPRVWWYVMLVHLVSDAVYTFSLYQDGRLQGHGLGRFVDVRTWDSNEWVTNVLTFPFTAAKIAFLLGLGLDFQVEGKVKL</sequence>
<dbReference type="Pfam" id="PF24803">
    <property type="entry name" value="DUF7704"/>
    <property type="match status" value="1"/>
</dbReference>
<name>A0A0N1H7Z6_9EURO</name>
<evidence type="ECO:0000313" key="4">
    <source>
        <dbReference type="Proteomes" id="UP000038010"/>
    </source>
</evidence>
<dbReference type="PANTHER" id="PTHR37019">
    <property type="entry name" value="CHROMOSOME 1, WHOLE GENOME SHOTGUN SEQUENCE"/>
    <property type="match status" value="1"/>
</dbReference>
<evidence type="ECO:0000259" key="2">
    <source>
        <dbReference type="Pfam" id="PF24803"/>
    </source>
</evidence>
<keyword evidence="1" id="KW-1133">Transmembrane helix</keyword>
<dbReference type="RefSeq" id="XP_018002827.1">
    <property type="nucleotide sequence ID" value="XM_018141777.1"/>
</dbReference>
<dbReference type="STRING" id="1664694.A0A0N1H7Z6"/>
<gene>
    <name evidence="3" type="ORF">AB675_1855</name>
</gene>
<feature type="transmembrane region" description="Helical" evidence="1">
    <location>
        <begin position="139"/>
        <end position="161"/>
    </location>
</feature>
<accession>A0A0N1H7Z6</accession>
<dbReference type="OrthoDB" id="5313995at2759"/>
<dbReference type="VEuPathDB" id="FungiDB:AB675_1855"/>
<dbReference type="Proteomes" id="UP000038010">
    <property type="component" value="Unassembled WGS sequence"/>
</dbReference>